<dbReference type="RefSeq" id="WP_154529070.1">
    <property type="nucleotide sequence ID" value="NZ_VUNH01000008.1"/>
</dbReference>
<proteinExistence type="inferred from homology"/>
<evidence type="ECO:0000313" key="14">
    <source>
        <dbReference type="Proteomes" id="UP000473699"/>
    </source>
</evidence>
<dbReference type="CDD" id="cd00564">
    <property type="entry name" value="TMP_TenI"/>
    <property type="match status" value="1"/>
</dbReference>
<evidence type="ECO:0000256" key="3">
    <source>
        <dbReference type="ARBA" id="ARBA00022723"/>
    </source>
</evidence>
<evidence type="ECO:0000256" key="1">
    <source>
        <dbReference type="ARBA" id="ARBA00005165"/>
    </source>
</evidence>
<dbReference type="InterPro" id="IPR022998">
    <property type="entry name" value="ThiamineP_synth_TenI"/>
</dbReference>
<evidence type="ECO:0000256" key="2">
    <source>
        <dbReference type="ARBA" id="ARBA00022679"/>
    </source>
</evidence>
<dbReference type="GO" id="GO:0009229">
    <property type="term" value="P:thiamine diphosphate biosynthetic process"/>
    <property type="evidence" value="ECO:0007669"/>
    <property type="project" value="UniProtKB-UniRule"/>
</dbReference>
<evidence type="ECO:0000313" key="13">
    <source>
        <dbReference type="EMBL" id="MST55981.1"/>
    </source>
</evidence>
<feature type="binding site" evidence="9">
    <location>
        <position position="111"/>
    </location>
    <ligand>
        <name>4-amino-2-methyl-5-(diphosphooxymethyl)pyrimidine</name>
        <dbReference type="ChEBI" id="CHEBI:57841"/>
    </ligand>
</feature>
<evidence type="ECO:0000256" key="11">
    <source>
        <dbReference type="RuleBase" id="RU004253"/>
    </source>
</evidence>
<keyword evidence="4 9" id="KW-0460">Magnesium</keyword>
<sequence length="213" mass="22398">MICSRESLRLYAVTDRHWLGAKTLAQAVEEALRGGATMVQLREKDLPDDLFLAEALAIKSVVKRYNAPLIVNDRVEIALACGADGVHLGQDDADPRAARLRLGPRKIIGVSAHSVAEAVVAERNGADYLGSGALFPTGTKDNAAALPLDELKRIAEAVSIPVVGIGGITADNLPRLKGSGLCGAAVVSALFAAPDVEVSARRLRRLADEIFGA</sequence>
<gene>
    <name evidence="9 13" type="primary">thiE</name>
    <name evidence="13" type="ORF">FYJ74_08055</name>
</gene>
<protein>
    <recommendedName>
        <fullName evidence="9">Thiamine-phosphate synthase</fullName>
        <shortName evidence="9">TP synthase</shortName>
        <shortName evidence="9">TPS</shortName>
        <ecNumber evidence="9">2.5.1.3</ecNumber>
    </recommendedName>
    <alternativeName>
        <fullName evidence="9">Thiamine-phosphate pyrophosphorylase</fullName>
        <shortName evidence="9">TMP pyrophosphorylase</shortName>
        <shortName evidence="9">TMP-PPase</shortName>
    </alternativeName>
</protein>
<dbReference type="NCBIfam" id="TIGR00693">
    <property type="entry name" value="thiE"/>
    <property type="match status" value="1"/>
</dbReference>
<comment type="cofactor">
    <cofactor evidence="9">
        <name>Mg(2+)</name>
        <dbReference type="ChEBI" id="CHEBI:18420"/>
    </cofactor>
    <text evidence="9">Binds 1 Mg(2+) ion per subunit.</text>
</comment>
<comment type="function">
    <text evidence="9">Condenses 4-methyl-5-(beta-hydroxyethyl)thiazole monophosphate (THZ-P) and 2-methyl-4-amino-5-hydroxymethyl pyrimidine pyrophosphate (HMP-PP) to form thiamine monophosphate (TMP).</text>
</comment>
<dbReference type="FunFam" id="3.20.20.70:FF:000096">
    <property type="entry name" value="Thiamine-phosphate synthase"/>
    <property type="match status" value="1"/>
</dbReference>
<reference evidence="13 14" key="1">
    <citation type="submission" date="2019-08" db="EMBL/GenBank/DDBJ databases">
        <title>In-depth cultivation of the pig gut microbiome towards novel bacterial diversity and tailored functional studies.</title>
        <authorList>
            <person name="Wylensek D."/>
            <person name="Hitch T.C.A."/>
            <person name="Clavel T."/>
        </authorList>
    </citation>
    <scope>NUCLEOTIDE SEQUENCE [LARGE SCALE GENOMIC DNA]</scope>
    <source>
        <strain evidence="13 14">SM-530-WT-4B</strain>
    </source>
</reference>
<evidence type="ECO:0000256" key="5">
    <source>
        <dbReference type="ARBA" id="ARBA00022977"/>
    </source>
</evidence>
<keyword evidence="3 9" id="KW-0479">Metal-binding</keyword>
<comment type="similarity">
    <text evidence="9 10">Belongs to the thiamine-phosphate synthase family.</text>
</comment>
<feature type="domain" description="Thiamine phosphate synthase/TenI" evidence="12">
    <location>
        <begin position="10"/>
        <end position="190"/>
    </location>
</feature>
<comment type="pathway">
    <text evidence="1 9 11">Cofactor biosynthesis; thiamine diphosphate biosynthesis; thiamine phosphate from 4-amino-2-methyl-5-diphosphomethylpyrimidine and 4-methyl-5-(2-phosphoethyl)-thiazole: step 1/1.</text>
</comment>
<dbReference type="HAMAP" id="MF_00097">
    <property type="entry name" value="TMP_synthase"/>
    <property type="match status" value="1"/>
</dbReference>
<comment type="caution">
    <text evidence="13">The sequence shown here is derived from an EMBL/GenBank/DDBJ whole genome shotgun (WGS) entry which is preliminary data.</text>
</comment>
<evidence type="ECO:0000256" key="8">
    <source>
        <dbReference type="ARBA" id="ARBA00047883"/>
    </source>
</evidence>
<dbReference type="Gene3D" id="3.20.20.70">
    <property type="entry name" value="Aldolase class I"/>
    <property type="match status" value="1"/>
</dbReference>
<dbReference type="Pfam" id="PF02581">
    <property type="entry name" value="TMP-TENI"/>
    <property type="match status" value="1"/>
</dbReference>
<organism evidence="13 14">
    <name type="scientific">Pyramidobacter porci</name>
    <dbReference type="NCBI Taxonomy" id="2605789"/>
    <lineage>
        <taxon>Bacteria</taxon>
        <taxon>Thermotogati</taxon>
        <taxon>Synergistota</taxon>
        <taxon>Synergistia</taxon>
        <taxon>Synergistales</taxon>
        <taxon>Dethiosulfovibrionaceae</taxon>
        <taxon>Pyramidobacter</taxon>
    </lineage>
</organism>
<dbReference type="InterPro" id="IPR034291">
    <property type="entry name" value="TMP_synthase"/>
</dbReference>
<comment type="catalytic activity">
    <reaction evidence="7 9 10">
        <text>2-(2-carboxy-4-methylthiazol-5-yl)ethyl phosphate + 4-amino-2-methyl-5-(diphosphooxymethyl)pyrimidine + 2 H(+) = thiamine phosphate + CO2 + diphosphate</text>
        <dbReference type="Rhea" id="RHEA:47848"/>
        <dbReference type="ChEBI" id="CHEBI:15378"/>
        <dbReference type="ChEBI" id="CHEBI:16526"/>
        <dbReference type="ChEBI" id="CHEBI:33019"/>
        <dbReference type="ChEBI" id="CHEBI:37575"/>
        <dbReference type="ChEBI" id="CHEBI:57841"/>
        <dbReference type="ChEBI" id="CHEBI:62890"/>
        <dbReference type="EC" id="2.5.1.3"/>
    </reaction>
</comment>
<dbReference type="AlphaFoldDB" id="A0A6L5YCJ2"/>
<dbReference type="PANTHER" id="PTHR20857">
    <property type="entry name" value="THIAMINE-PHOSPHATE PYROPHOSPHORYLASE"/>
    <property type="match status" value="1"/>
</dbReference>
<keyword evidence="14" id="KW-1185">Reference proteome</keyword>
<feature type="binding site" evidence="9">
    <location>
        <position position="167"/>
    </location>
    <ligand>
        <name>2-[(2R,5Z)-2-carboxy-4-methylthiazol-5(2H)-ylidene]ethyl phosphate</name>
        <dbReference type="ChEBI" id="CHEBI:62899"/>
    </ligand>
</feature>
<dbReference type="EC" id="2.5.1.3" evidence="9"/>
<dbReference type="Proteomes" id="UP000473699">
    <property type="component" value="Unassembled WGS sequence"/>
</dbReference>
<dbReference type="EMBL" id="VUNH01000008">
    <property type="protein sequence ID" value="MST55981.1"/>
    <property type="molecule type" value="Genomic_DNA"/>
</dbReference>
<dbReference type="InterPro" id="IPR013785">
    <property type="entry name" value="Aldolase_TIM"/>
</dbReference>
<dbReference type="GO" id="GO:0005737">
    <property type="term" value="C:cytoplasm"/>
    <property type="evidence" value="ECO:0007669"/>
    <property type="project" value="TreeGrafter"/>
</dbReference>
<keyword evidence="5 9" id="KW-0784">Thiamine biosynthesis</keyword>
<evidence type="ECO:0000259" key="12">
    <source>
        <dbReference type="Pfam" id="PF02581"/>
    </source>
</evidence>
<feature type="binding site" evidence="9">
    <location>
        <begin position="40"/>
        <end position="44"/>
    </location>
    <ligand>
        <name>4-amino-2-methyl-5-(diphosphooxymethyl)pyrimidine</name>
        <dbReference type="ChEBI" id="CHEBI:57841"/>
    </ligand>
</feature>
<dbReference type="SUPFAM" id="SSF51391">
    <property type="entry name" value="Thiamin phosphate synthase"/>
    <property type="match status" value="1"/>
</dbReference>
<dbReference type="UniPathway" id="UPA00060">
    <property type="reaction ID" value="UER00141"/>
</dbReference>
<dbReference type="GO" id="GO:0000287">
    <property type="term" value="F:magnesium ion binding"/>
    <property type="evidence" value="ECO:0007669"/>
    <property type="project" value="UniProtKB-UniRule"/>
</dbReference>
<dbReference type="GO" id="GO:0009228">
    <property type="term" value="P:thiamine biosynthetic process"/>
    <property type="evidence" value="ECO:0007669"/>
    <property type="project" value="UniProtKB-KW"/>
</dbReference>
<feature type="binding site" evidence="9">
    <location>
        <position position="92"/>
    </location>
    <ligand>
        <name>Mg(2+)</name>
        <dbReference type="ChEBI" id="CHEBI:18420"/>
    </ligand>
</feature>
<evidence type="ECO:0000256" key="10">
    <source>
        <dbReference type="RuleBase" id="RU003826"/>
    </source>
</evidence>
<accession>A0A6L5YCJ2</accession>
<dbReference type="GO" id="GO:0004789">
    <property type="term" value="F:thiamine-phosphate diphosphorylase activity"/>
    <property type="evidence" value="ECO:0007669"/>
    <property type="project" value="UniProtKB-UniRule"/>
</dbReference>
<evidence type="ECO:0000256" key="9">
    <source>
        <dbReference type="HAMAP-Rule" id="MF_00097"/>
    </source>
</evidence>
<dbReference type="InterPro" id="IPR036206">
    <property type="entry name" value="ThiamineP_synth_sf"/>
</dbReference>
<comment type="catalytic activity">
    <reaction evidence="8 9 10">
        <text>2-[(2R,5Z)-2-carboxy-4-methylthiazol-5(2H)-ylidene]ethyl phosphate + 4-amino-2-methyl-5-(diphosphooxymethyl)pyrimidine + 2 H(+) = thiamine phosphate + CO2 + diphosphate</text>
        <dbReference type="Rhea" id="RHEA:47844"/>
        <dbReference type="ChEBI" id="CHEBI:15378"/>
        <dbReference type="ChEBI" id="CHEBI:16526"/>
        <dbReference type="ChEBI" id="CHEBI:33019"/>
        <dbReference type="ChEBI" id="CHEBI:37575"/>
        <dbReference type="ChEBI" id="CHEBI:57841"/>
        <dbReference type="ChEBI" id="CHEBI:62899"/>
        <dbReference type="EC" id="2.5.1.3"/>
    </reaction>
</comment>
<comment type="catalytic activity">
    <reaction evidence="6 9 10">
        <text>4-methyl-5-(2-phosphooxyethyl)-thiazole + 4-amino-2-methyl-5-(diphosphooxymethyl)pyrimidine + H(+) = thiamine phosphate + diphosphate</text>
        <dbReference type="Rhea" id="RHEA:22328"/>
        <dbReference type="ChEBI" id="CHEBI:15378"/>
        <dbReference type="ChEBI" id="CHEBI:33019"/>
        <dbReference type="ChEBI" id="CHEBI:37575"/>
        <dbReference type="ChEBI" id="CHEBI:57841"/>
        <dbReference type="ChEBI" id="CHEBI:58296"/>
        <dbReference type="EC" id="2.5.1.3"/>
    </reaction>
</comment>
<evidence type="ECO:0000256" key="6">
    <source>
        <dbReference type="ARBA" id="ARBA00047334"/>
    </source>
</evidence>
<feature type="binding site" evidence="9">
    <location>
        <position position="73"/>
    </location>
    <ligand>
        <name>Mg(2+)</name>
        <dbReference type="ChEBI" id="CHEBI:18420"/>
    </ligand>
</feature>
<evidence type="ECO:0000256" key="4">
    <source>
        <dbReference type="ARBA" id="ARBA00022842"/>
    </source>
</evidence>
<keyword evidence="2 9" id="KW-0808">Transferase</keyword>
<feature type="binding site" evidence="9">
    <location>
        <position position="72"/>
    </location>
    <ligand>
        <name>4-amino-2-methyl-5-(diphosphooxymethyl)pyrimidine</name>
        <dbReference type="ChEBI" id="CHEBI:57841"/>
    </ligand>
</feature>
<feature type="binding site" evidence="9">
    <location>
        <position position="140"/>
    </location>
    <ligand>
        <name>4-amino-2-methyl-5-(diphosphooxymethyl)pyrimidine</name>
        <dbReference type="ChEBI" id="CHEBI:57841"/>
    </ligand>
</feature>
<dbReference type="PANTHER" id="PTHR20857:SF15">
    <property type="entry name" value="THIAMINE-PHOSPHATE SYNTHASE"/>
    <property type="match status" value="1"/>
</dbReference>
<feature type="binding site" evidence="9">
    <location>
        <begin position="187"/>
        <end position="188"/>
    </location>
    <ligand>
        <name>2-[(2R,5Z)-2-carboxy-4-methylthiazol-5(2H)-ylidene]ethyl phosphate</name>
        <dbReference type="ChEBI" id="CHEBI:62899"/>
    </ligand>
</feature>
<feature type="binding site" evidence="9">
    <location>
        <begin position="137"/>
        <end position="139"/>
    </location>
    <ligand>
        <name>2-[(2R,5Z)-2-carboxy-4-methylthiazol-5(2H)-ylidene]ethyl phosphate</name>
        <dbReference type="ChEBI" id="CHEBI:62899"/>
    </ligand>
</feature>
<name>A0A6L5YCJ2_9BACT</name>
<evidence type="ECO:0000256" key="7">
    <source>
        <dbReference type="ARBA" id="ARBA00047851"/>
    </source>
</evidence>